<feature type="compositionally biased region" description="Basic and acidic residues" evidence="1">
    <location>
        <begin position="510"/>
        <end position="531"/>
    </location>
</feature>
<reference evidence="2" key="1">
    <citation type="submission" date="2020-04" db="EMBL/GenBank/DDBJ databases">
        <authorList>
            <person name="Chiriac C."/>
            <person name="Salcher M."/>
            <person name="Ghai R."/>
            <person name="Kavagutti S V."/>
        </authorList>
    </citation>
    <scope>NUCLEOTIDE SEQUENCE</scope>
</reference>
<feature type="compositionally biased region" description="Basic and acidic residues" evidence="1">
    <location>
        <begin position="344"/>
        <end position="362"/>
    </location>
</feature>
<feature type="region of interest" description="Disordered" evidence="1">
    <location>
        <begin position="572"/>
        <end position="600"/>
    </location>
</feature>
<evidence type="ECO:0000256" key="1">
    <source>
        <dbReference type="SAM" id="MobiDB-lite"/>
    </source>
</evidence>
<feature type="compositionally biased region" description="Polar residues" evidence="1">
    <location>
        <begin position="492"/>
        <end position="501"/>
    </location>
</feature>
<feature type="region of interest" description="Disordered" evidence="1">
    <location>
        <begin position="269"/>
        <end position="297"/>
    </location>
</feature>
<feature type="region of interest" description="Disordered" evidence="1">
    <location>
        <begin position="134"/>
        <end position="180"/>
    </location>
</feature>
<feature type="region of interest" description="Disordered" evidence="1">
    <location>
        <begin position="319"/>
        <end position="538"/>
    </location>
</feature>
<accession>A0A6J5NXD3</accession>
<sequence length="600" mass="65079">MKKNYTSLEHAIRKVHINPQYKKKNLNEDFEYEMARNELKTAIDAAKRLLQNLEGEGDIEAWVQSKITKASDYLDTVADYMDNRDNKKLKEETEEILEAIGIVGSQYKGNDFTQPVRISPPGHSKEAHRNIVGALRTSGSRRVEKQQTSLTMHNKISEGKKDEKEEKEDDKNPDLSSSVKKAAKETGEFAKEMIPFYGTYKSYERTKEALGKGDYGQATLHGALTGLSAAGDVAIASGVGSLVGAGIKGLVGAGARKIAAAAATGKTAAKPATGSTPKLEVPQLKPGEGSAKFPDIPTTKVDTKLEKVPVAANVNKGTKVVQPSAPPNRIEKPTQQMRTTQQEKPVEAKPEPQKAPEKKIDITKPQVKTTIDTGTQKLPGAEVKLPGGKKFAEPTPKTPANVNVPAAKPATTPALTPGAKPAPSVSPAPSAAPSTTPKISPTAKEAPKPSQAKAPVKEPVPSRSPKKGGKTEKSRRLRLPFALPSFGDATPYSGSPHSHTNPIYKHRAKKFSEETRKEIETTARPSNDKYRKNVGRFGKSELTRQSTIQKQIIDEQTKRRAKIVKDVILKNPIPQPEGMGQNSQVDVKPKLNHKFDNSPE</sequence>
<feature type="compositionally biased region" description="Basic and acidic residues" evidence="1">
    <location>
        <begin position="587"/>
        <end position="600"/>
    </location>
</feature>
<gene>
    <name evidence="2" type="ORF">UFOVP787_27</name>
</gene>
<organism evidence="2">
    <name type="scientific">uncultured Caudovirales phage</name>
    <dbReference type="NCBI Taxonomy" id="2100421"/>
    <lineage>
        <taxon>Viruses</taxon>
        <taxon>Duplodnaviria</taxon>
        <taxon>Heunggongvirae</taxon>
        <taxon>Uroviricota</taxon>
        <taxon>Caudoviricetes</taxon>
        <taxon>Peduoviridae</taxon>
        <taxon>Maltschvirus</taxon>
        <taxon>Maltschvirus maltsch</taxon>
    </lineage>
</organism>
<dbReference type="EMBL" id="LR796734">
    <property type="protein sequence ID" value="CAB4162286.1"/>
    <property type="molecule type" value="Genomic_DNA"/>
</dbReference>
<feature type="compositionally biased region" description="Basic and acidic residues" evidence="1">
    <location>
        <begin position="155"/>
        <end position="173"/>
    </location>
</feature>
<feature type="compositionally biased region" description="Low complexity" evidence="1">
    <location>
        <begin position="399"/>
        <end position="444"/>
    </location>
</feature>
<feature type="compositionally biased region" description="Polar residues" evidence="1">
    <location>
        <begin position="366"/>
        <end position="376"/>
    </location>
</feature>
<proteinExistence type="predicted"/>
<name>A0A6J5NXD3_9CAUD</name>
<evidence type="ECO:0000313" key="2">
    <source>
        <dbReference type="EMBL" id="CAB4162286.1"/>
    </source>
</evidence>
<feature type="compositionally biased region" description="Low complexity" evidence="1">
    <location>
        <begin position="269"/>
        <end position="278"/>
    </location>
</feature>
<protein>
    <submittedName>
        <fullName evidence="2">Uncharacterized protein</fullName>
    </submittedName>
</protein>